<evidence type="ECO:0000313" key="1">
    <source>
        <dbReference type="EMBL" id="GAA0814834.1"/>
    </source>
</evidence>
<accession>A0ABP3WEW6</accession>
<dbReference type="EMBL" id="BAAAFA010000003">
    <property type="protein sequence ID" value="GAA0814834.1"/>
    <property type="molecule type" value="Genomic_DNA"/>
</dbReference>
<name>A0ABP3WEW6_9GAMM</name>
<dbReference type="RefSeq" id="WP_215979813.1">
    <property type="nucleotide sequence ID" value="NZ_BAAAFA010000003.1"/>
</dbReference>
<sequence length="150" mass="17227">MDVTQLRLTQAEDKCRQLGVQLTSKRKLVLTLLLQAGKAVSAYELIDLFKRNFQQSLPPMSVYRILEFLEQSQLIHRLHIANKYVACRHIKSTPEQTISQLLFCHQCQRVDEIELNQSHLAALDSNIKETGYQLLSSHIELNCICNSCSE</sequence>
<dbReference type="Pfam" id="PF01475">
    <property type="entry name" value="FUR"/>
    <property type="match status" value="1"/>
</dbReference>
<protein>
    <submittedName>
        <fullName evidence="1">Fur family transcriptional regulator</fullName>
    </submittedName>
</protein>
<dbReference type="PANTHER" id="PTHR33202">
    <property type="entry name" value="ZINC UPTAKE REGULATION PROTEIN"/>
    <property type="match status" value="1"/>
</dbReference>
<comment type="caution">
    <text evidence="1">The sequence shown here is derived from an EMBL/GenBank/DDBJ whole genome shotgun (WGS) entry which is preliminary data.</text>
</comment>
<evidence type="ECO:0000313" key="2">
    <source>
        <dbReference type="Proteomes" id="UP001500021"/>
    </source>
</evidence>
<dbReference type="InterPro" id="IPR002481">
    <property type="entry name" value="FUR"/>
</dbReference>
<proteinExistence type="predicted"/>
<dbReference type="PANTHER" id="PTHR33202:SF6">
    <property type="entry name" value="ZINC UPTAKE REGULATION PROTEIN"/>
    <property type="match status" value="1"/>
</dbReference>
<organism evidence="1 2">
    <name type="scientific">Colwellia asteriadis</name>
    <dbReference type="NCBI Taxonomy" id="517723"/>
    <lineage>
        <taxon>Bacteria</taxon>
        <taxon>Pseudomonadati</taxon>
        <taxon>Pseudomonadota</taxon>
        <taxon>Gammaproteobacteria</taxon>
        <taxon>Alteromonadales</taxon>
        <taxon>Colwelliaceae</taxon>
        <taxon>Colwellia</taxon>
    </lineage>
</organism>
<reference evidence="2" key="1">
    <citation type="journal article" date="2019" name="Int. J. Syst. Evol. Microbiol.">
        <title>The Global Catalogue of Microorganisms (GCM) 10K type strain sequencing project: providing services to taxonomists for standard genome sequencing and annotation.</title>
        <authorList>
            <consortium name="The Broad Institute Genomics Platform"/>
            <consortium name="The Broad Institute Genome Sequencing Center for Infectious Disease"/>
            <person name="Wu L."/>
            <person name="Ma J."/>
        </authorList>
    </citation>
    <scope>NUCLEOTIDE SEQUENCE [LARGE SCALE GENOMIC DNA]</scope>
    <source>
        <strain evidence="2">JCM 15608</strain>
    </source>
</reference>
<gene>
    <name evidence="1" type="ORF">GCM10009111_12310</name>
</gene>
<dbReference type="Proteomes" id="UP001500021">
    <property type="component" value="Unassembled WGS sequence"/>
</dbReference>
<keyword evidence="2" id="KW-1185">Reference proteome</keyword>